<dbReference type="GO" id="GO:0016740">
    <property type="term" value="F:transferase activity"/>
    <property type="evidence" value="ECO:0007669"/>
    <property type="project" value="UniProtKB-KW"/>
</dbReference>
<organism evidence="11 12">
    <name type="scientific">Hirschia litorea</name>
    <dbReference type="NCBI Taxonomy" id="1199156"/>
    <lineage>
        <taxon>Bacteria</taxon>
        <taxon>Pseudomonadati</taxon>
        <taxon>Pseudomonadota</taxon>
        <taxon>Alphaproteobacteria</taxon>
        <taxon>Hyphomonadales</taxon>
        <taxon>Hyphomonadaceae</taxon>
        <taxon>Hirschia</taxon>
    </lineage>
</organism>
<evidence type="ECO:0000256" key="1">
    <source>
        <dbReference type="ARBA" id="ARBA00004236"/>
    </source>
</evidence>
<evidence type="ECO:0000256" key="9">
    <source>
        <dbReference type="SAM" id="Phobius"/>
    </source>
</evidence>
<evidence type="ECO:0000256" key="6">
    <source>
        <dbReference type="ARBA" id="ARBA00022989"/>
    </source>
</evidence>
<dbReference type="InterPro" id="IPR003362">
    <property type="entry name" value="Bact_transf"/>
</dbReference>
<keyword evidence="8" id="KW-0270">Exopolysaccharide synthesis</keyword>
<dbReference type="Pfam" id="PF02397">
    <property type="entry name" value="Bac_transf"/>
    <property type="match status" value="1"/>
</dbReference>
<accession>A0ABW2IGV8</accession>
<comment type="subcellular location">
    <subcellularLocation>
        <location evidence="1">Cell membrane</location>
    </subcellularLocation>
</comment>
<evidence type="ECO:0000256" key="2">
    <source>
        <dbReference type="ARBA" id="ARBA00006464"/>
    </source>
</evidence>
<gene>
    <name evidence="11" type="ORF">ACFQS8_00275</name>
</gene>
<dbReference type="Proteomes" id="UP001596492">
    <property type="component" value="Unassembled WGS sequence"/>
</dbReference>
<name>A0ABW2IGV8_9PROT</name>
<dbReference type="PANTHER" id="PTHR30576">
    <property type="entry name" value="COLANIC BIOSYNTHESIS UDP-GLUCOSE LIPID CARRIER TRANSFERASE"/>
    <property type="match status" value="1"/>
</dbReference>
<keyword evidence="5 9" id="KW-0812">Transmembrane</keyword>
<evidence type="ECO:0000313" key="11">
    <source>
        <dbReference type="EMBL" id="MFC7290040.1"/>
    </source>
</evidence>
<comment type="similarity">
    <text evidence="2">Belongs to the bacterial sugar transferase family.</text>
</comment>
<evidence type="ECO:0000256" key="4">
    <source>
        <dbReference type="ARBA" id="ARBA00022679"/>
    </source>
</evidence>
<evidence type="ECO:0000256" key="3">
    <source>
        <dbReference type="ARBA" id="ARBA00022475"/>
    </source>
</evidence>
<keyword evidence="6 9" id="KW-1133">Transmembrane helix</keyword>
<proteinExistence type="inferred from homology"/>
<feature type="domain" description="Bacterial sugar transferase" evidence="10">
    <location>
        <begin position="34"/>
        <end position="227"/>
    </location>
</feature>
<dbReference type="RefSeq" id="WP_382164603.1">
    <property type="nucleotide sequence ID" value="NZ_JBHTBR010000002.1"/>
</dbReference>
<dbReference type="EMBL" id="JBHTBR010000002">
    <property type="protein sequence ID" value="MFC7290040.1"/>
    <property type="molecule type" value="Genomic_DNA"/>
</dbReference>
<keyword evidence="7 9" id="KW-0472">Membrane</keyword>
<evidence type="ECO:0000256" key="8">
    <source>
        <dbReference type="ARBA" id="ARBA00023169"/>
    </source>
</evidence>
<sequence>MKHNTIIEGSFVGGLGGVEQNQSNWSKARLSKTKRAMDIVLALGMLVFLFPLYVLVAILIKMNDGGPALFKQRRIGVDGKEFYCYKFRTMVLNAEAQLKAVLDSDPAAAAEWRKFKKLKKDPRITSVGRFLRKSSLDELPQLINILKGEMSVIGPRTITRAETPDYGGMSDFTVYCSVRPGVLGLWQLSGRSDTGFDKRVELDVKYVREWSVWGDIKILFISVPTVLLGKGAY</sequence>
<keyword evidence="3" id="KW-1003">Cell membrane</keyword>
<feature type="transmembrane region" description="Helical" evidence="9">
    <location>
        <begin position="39"/>
        <end position="60"/>
    </location>
</feature>
<keyword evidence="12" id="KW-1185">Reference proteome</keyword>
<comment type="caution">
    <text evidence="11">The sequence shown here is derived from an EMBL/GenBank/DDBJ whole genome shotgun (WGS) entry which is preliminary data.</text>
</comment>
<evidence type="ECO:0000259" key="10">
    <source>
        <dbReference type="Pfam" id="PF02397"/>
    </source>
</evidence>
<protein>
    <submittedName>
        <fullName evidence="11">Sugar transferase</fullName>
    </submittedName>
</protein>
<dbReference type="PANTHER" id="PTHR30576:SF4">
    <property type="entry name" value="UNDECAPRENYL-PHOSPHATE GALACTOSE PHOSPHOTRANSFERASE"/>
    <property type="match status" value="1"/>
</dbReference>
<evidence type="ECO:0000313" key="12">
    <source>
        <dbReference type="Proteomes" id="UP001596492"/>
    </source>
</evidence>
<evidence type="ECO:0000256" key="7">
    <source>
        <dbReference type="ARBA" id="ARBA00023136"/>
    </source>
</evidence>
<evidence type="ECO:0000256" key="5">
    <source>
        <dbReference type="ARBA" id="ARBA00022692"/>
    </source>
</evidence>
<reference evidence="12" key="1">
    <citation type="journal article" date="2019" name="Int. J. Syst. Evol. Microbiol.">
        <title>The Global Catalogue of Microorganisms (GCM) 10K type strain sequencing project: providing services to taxonomists for standard genome sequencing and annotation.</title>
        <authorList>
            <consortium name="The Broad Institute Genomics Platform"/>
            <consortium name="The Broad Institute Genome Sequencing Center for Infectious Disease"/>
            <person name="Wu L."/>
            <person name="Ma J."/>
        </authorList>
    </citation>
    <scope>NUCLEOTIDE SEQUENCE [LARGE SCALE GENOMIC DNA]</scope>
    <source>
        <strain evidence="12">CCUG 51308</strain>
    </source>
</reference>
<keyword evidence="4 11" id="KW-0808">Transferase</keyword>